<reference evidence="3" key="2">
    <citation type="submission" date="2021-04" db="EMBL/GenBank/DDBJ databases">
        <title>Genome-wide patterns of bracovirus chromosomal integration into multiple host tissues during parasitism.</title>
        <authorList>
            <person name="Chebbi M.A.C."/>
        </authorList>
    </citation>
    <scope>NUCLEOTIDE SEQUENCE</scope>
    <source>
        <tissue evidence="3">Whole body</tissue>
    </source>
</reference>
<keyword evidence="1" id="KW-1133">Transmembrane helix</keyword>
<evidence type="ECO:0000256" key="1">
    <source>
        <dbReference type="SAM" id="Phobius"/>
    </source>
</evidence>
<evidence type="ECO:0000259" key="2">
    <source>
        <dbReference type="Pfam" id="PF22954"/>
    </source>
</evidence>
<dbReference type="AlphaFoldDB" id="A0A8J5UWB1"/>
<feature type="transmembrane region" description="Helical" evidence="1">
    <location>
        <begin position="89"/>
        <end position="113"/>
    </location>
</feature>
<dbReference type="OrthoDB" id="8197395at2759"/>
<keyword evidence="1" id="KW-0812">Transmembrane</keyword>
<keyword evidence="1" id="KW-0472">Membrane</keyword>
<name>A0A8J5UWB1_9HYME</name>
<evidence type="ECO:0000313" key="3">
    <source>
        <dbReference type="EMBL" id="KAG8040440.1"/>
    </source>
</evidence>
<dbReference type="Pfam" id="PF22954">
    <property type="entry name" value="DUF7027"/>
    <property type="match status" value="1"/>
</dbReference>
<accession>A0A8J5UWB1</accession>
<feature type="domain" description="DUF7027" evidence="2">
    <location>
        <begin position="81"/>
        <end position="141"/>
    </location>
</feature>
<dbReference type="Proteomes" id="UP000729913">
    <property type="component" value="Unassembled WGS sequence"/>
</dbReference>
<protein>
    <recommendedName>
        <fullName evidence="2">DUF7027 domain-containing protein</fullName>
    </recommendedName>
</protein>
<evidence type="ECO:0000313" key="4">
    <source>
        <dbReference type="Proteomes" id="UP000729913"/>
    </source>
</evidence>
<proteinExistence type="predicted"/>
<dbReference type="PANTHER" id="PTHR36694:SF11">
    <property type="entry name" value="LP21121P-RELATED"/>
    <property type="match status" value="1"/>
</dbReference>
<dbReference type="PANTHER" id="PTHR36694">
    <property type="entry name" value="PASIFLORA 1, ISOFORM A-RELATED"/>
    <property type="match status" value="1"/>
</dbReference>
<feature type="transmembrane region" description="Helical" evidence="1">
    <location>
        <begin position="20"/>
        <end position="45"/>
    </location>
</feature>
<feature type="transmembrane region" description="Helical" evidence="1">
    <location>
        <begin position="161"/>
        <end position="181"/>
    </location>
</feature>
<keyword evidence="4" id="KW-1185">Reference proteome</keyword>
<comment type="caution">
    <text evidence="3">The sequence shown here is derived from an EMBL/GenBank/DDBJ whole genome shotgun (WGS) entry which is preliminary data.</text>
</comment>
<organism evidence="3 4">
    <name type="scientific">Cotesia typhae</name>
    <dbReference type="NCBI Taxonomy" id="2053667"/>
    <lineage>
        <taxon>Eukaryota</taxon>
        <taxon>Metazoa</taxon>
        <taxon>Ecdysozoa</taxon>
        <taxon>Arthropoda</taxon>
        <taxon>Hexapoda</taxon>
        <taxon>Insecta</taxon>
        <taxon>Pterygota</taxon>
        <taxon>Neoptera</taxon>
        <taxon>Endopterygota</taxon>
        <taxon>Hymenoptera</taxon>
        <taxon>Apocrita</taxon>
        <taxon>Ichneumonoidea</taxon>
        <taxon>Braconidae</taxon>
        <taxon>Microgastrinae</taxon>
        <taxon>Cotesia</taxon>
    </lineage>
</organism>
<gene>
    <name evidence="3" type="ORF">G9C98_002436</name>
</gene>
<dbReference type="EMBL" id="JAAOIC020000020">
    <property type="protein sequence ID" value="KAG8040440.1"/>
    <property type="molecule type" value="Genomic_DNA"/>
</dbReference>
<reference evidence="3" key="1">
    <citation type="submission" date="2020-03" db="EMBL/GenBank/DDBJ databases">
        <authorList>
            <person name="Chebbi M.A."/>
            <person name="Drezen J.M."/>
        </authorList>
    </citation>
    <scope>NUCLEOTIDE SEQUENCE</scope>
    <source>
        <tissue evidence="3">Whole body</tissue>
    </source>
</reference>
<sequence length="228" mass="25849">MKVGLLKNFLHCFNLKQGTLLIAILQLFISGIIMTFFLLALAHAMDIQEMVARDSEEALEREAMEAISSMHQNTKRMDIAHHNATEKVYSMYCGLVISVIHFISTILLLYGILINNRHFMAPWMMVMMTTIVALFLSLFLVQQDCPFIAILGGKADMTERIVVLFLITICLYIWFVVYSTYKSLEIKKGGITHEIHNVKKSKYALTPGEGTSNGKVRLHSGTQIPYEV</sequence>
<feature type="transmembrane region" description="Helical" evidence="1">
    <location>
        <begin position="120"/>
        <end position="141"/>
    </location>
</feature>
<dbReference type="InterPro" id="IPR054291">
    <property type="entry name" value="DUF7027"/>
</dbReference>